<feature type="region of interest" description="Disordered" evidence="1">
    <location>
        <begin position="108"/>
        <end position="164"/>
    </location>
</feature>
<dbReference type="Pfam" id="PF00172">
    <property type="entry name" value="Zn_clus"/>
    <property type="match status" value="1"/>
</dbReference>
<dbReference type="RefSeq" id="XP_002676913.1">
    <property type="nucleotide sequence ID" value="XM_002676867.1"/>
</dbReference>
<proteinExistence type="predicted"/>
<evidence type="ECO:0000313" key="4">
    <source>
        <dbReference type="Proteomes" id="UP000006671"/>
    </source>
</evidence>
<keyword evidence="4" id="KW-1185">Reference proteome</keyword>
<feature type="region of interest" description="Disordered" evidence="1">
    <location>
        <begin position="54"/>
        <end position="73"/>
    </location>
</feature>
<dbReference type="OrthoDB" id="3598904at2759"/>
<name>D2VFZ5_NAEGR</name>
<dbReference type="InterPro" id="IPR001138">
    <property type="entry name" value="Zn2Cys6_DnaBD"/>
</dbReference>
<dbReference type="Proteomes" id="UP000006671">
    <property type="component" value="Unassembled WGS sequence"/>
</dbReference>
<reference evidence="3 4" key="1">
    <citation type="journal article" date="2010" name="Cell">
        <title>The genome of Naegleria gruberi illuminates early eukaryotic versatility.</title>
        <authorList>
            <person name="Fritz-Laylin L.K."/>
            <person name="Prochnik S.E."/>
            <person name="Ginger M.L."/>
            <person name="Dacks J.B."/>
            <person name="Carpenter M.L."/>
            <person name="Field M.C."/>
            <person name="Kuo A."/>
            <person name="Paredez A."/>
            <person name="Chapman J."/>
            <person name="Pham J."/>
            <person name="Shu S."/>
            <person name="Neupane R."/>
            <person name="Cipriano M."/>
            <person name="Mancuso J."/>
            <person name="Tu H."/>
            <person name="Salamov A."/>
            <person name="Lindquist E."/>
            <person name="Shapiro H."/>
            <person name="Lucas S."/>
            <person name="Grigoriev I.V."/>
            <person name="Cande W.Z."/>
            <person name="Fulton C."/>
            <person name="Rokhsar D.S."/>
            <person name="Dawson S.C."/>
        </authorList>
    </citation>
    <scope>NUCLEOTIDE SEQUENCE [LARGE SCALE GENOMIC DNA]</scope>
    <source>
        <strain evidence="3 4">NEG-M</strain>
    </source>
</reference>
<dbReference type="PROSITE" id="PS50048">
    <property type="entry name" value="ZN2_CY6_FUNGAL_2"/>
    <property type="match status" value="1"/>
</dbReference>
<dbReference type="GeneID" id="8848152"/>
<dbReference type="PANTHER" id="PTHR36911:SF1">
    <property type="entry name" value="LIM ZINC-BINDING DOMAIN-CONTAINING PROTEIN"/>
    <property type="match status" value="1"/>
</dbReference>
<feature type="region of interest" description="Disordered" evidence="1">
    <location>
        <begin position="196"/>
        <end position="221"/>
    </location>
</feature>
<feature type="region of interest" description="Disordered" evidence="1">
    <location>
        <begin position="1"/>
        <end position="24"/>
    </location>
</feature>
<feature type="compositionally biased region" description="Low complexity" evidence="1">
    <location>
        <begin position="145"/>
        <end position="162"/>
    </location>
</feature>
<evidence type="ECO:0000259" key="2">
    <source>
        <dbReference type="PROSITE" id="PS50048"/>
    </source>
</evidence>
<dbReference type="PROSITE" id="PS00463">
    <property type="entry name" value="ZN2_CY6_FUNGAL_1"/>
    <property type="match status" value="1"/>
</dbReference>
<dbReference type="KEGG" id="ngr:NAEGRDRAFT_79829"/>
<dbReference type="EMBL" id="GG738869">
    <property type="protein sequence ID" value="EFC44169.1"/>
    <property type="molecule type" value="Genomic_DNA"/>
</dbReference>
<dbReference type="SMART" id="SM00066">
    <property type="entry name" value="GAL4"/>
    <property type="match status" value="1"/>
</dbReference>
<dbReference type="GO" id="GO:0008270">
    <property type="term" value="F:zinc ion binding"/>
    <property type="evidence" value="ECO:0007669"/>
    <property type="project" value="InterPro"/>
</dbReference>
<dbReference type="SUPFAM" id="SSF57701">
    <property type="entry name" value="Zn2/Cys6 DNA-binding domain"/>
    <property type="match status" value="1"/>
</dbReference>
<feature type="compositionally biased region" description="Low complexity" evidence="1">
    <location>
        <begin position="115"/>
        <end position="137"/>
    </location>
</feature>
<gene>
    <name evidence="3" type="ORF">NAEGRDRAFT_79829</name>
</gene>
<accession>D2VFZ5</accession>
<protein>
    <recommendedName>
        <fullName evidence="2">Zn(2)-C6 fungal-type domain-containing protein</fullName>
    </recommendedName>
</protein>
<organism evidence="4">
    <name type="scientific">Naegleria gruberi</name>
    <name type="common">Amoeba</name>
    <dbReference type="NCBI Taxonomy" id="5762"/>
    <lineage>
        <taxon>Eukaryota</taxon>
        <taxon>Discoba</taxon>
        <taxon>Heterolobosea</taxon>
        <taxon>Tetramitia</taxon>
        <taxon>Eutetramitia</taxon>
        <taxon>Vahlkampfiidae</taxon>
        <taxon>Naegleria</taxon>
    </lineage>
</organism>
<dbReference type="AlphaFoldDB" id="D2VFZ5"/>
<dbReference type="GO" id="GO:0000981">
    <property type="term" value="F:DNA-binding transcription factor activity, RNA polymerase II-specific"/>
    <property type="evidence" value="ECO:0007669"/>
    <property type="project" value="InterPro"/>
</dbReference>
<evidence type="ECO:0000313" key="3">
    <source>
        <dbReference type="EMBL" id="EFC44169.1"/>
    </source>
</evidence>
<evidence type="ECO:0000256" key="1">
    <source>
        <dbReference type="SAM" id="MobiDB-lite"/>
    </source>
</evidence>
<dbReference type="Gene3D" id="4.10.240.10">
    <property type="entry name" value="Zn(2)-C6 fungal-type DNA-binding domain"/>
    <property type="match status" value="1"/>
</dbReference>
<dbReference type="PANTHER" id="PTHR36911">
    <property type="entry name" value="LIM ZINC-BINDING DOMAIN-CONTAINING PROTEIN-RELATED"/>
    <property type="match status" value="1"/>
</dbReference>
<dbReference type="InterPro" id="IPR036864">
    <property type="entry name" value="Zn2-C6_fun-type_DNA-bd_sf"/>
</dbReference>
<feature type="compositionally biased region" description="Low complexity" evidence="1">
    <location>
        <begin position="196"/>
        <end position="217"/>
    </location>
</feature>
<feature type="domain" description="Zn(2)-C6 fungal-type" evidence="2">
    <location>
        <begin position="238"/>
        <end position="269"/>
    </location>
</feature>
<dbReference type="VEuPathDB" id="AmoebaDB:NAEGRDRAFT_79829"/>
<feature type="compositionally biased region" description="Low complexity" evidence="1">
    <location>
        <begin position="9"/>
        <end position="24"/>
    </location>
</feature>
<dbReference type="OMA" id="CADMITK"/>
<sequence length="760" mass="86279">MHQQVGIASSYQTSSSSTPSILLNTTSSSASLNHHQQQQQQYHSQGGGYQQQINMMNNYSNNNSTSLGTNNNNNLDTMSGVSYERLGGTENNPYPSFPLNLRRNQNNQVIAPSPSSTTTINSINNNNSNNNNNNNTNKTGCCGGSNKNNQQANTTSNNNVSPNNPPQGMHYCACKNSYQPGASDCEFQQFITKFANVPNTTPSPNSGSTSPPSSVTPEDNLSMHTSTVEKALPKANTSCLLCKLRHRKCDYSHPSCTHCMKENRQFCLYISNVKRGPKKQKDDVDSMDLDTITKDNIDTIYKTIYQNISNIKADNEVVSKLSFQLFSKIVDKLLPRSAKEDIYELMRVALHPTNEVFSGDMDHFYKYFYKIGEKEIALVSILQAIALQRLNYKQLAARLYEKARSKMSVIFDHVSDFKLIAVYVFVAIYLLGDGDRPRAEYFLNHVKFYVKEFQPTMHEAQFLLRTVLLSESILQDNYDQLLKHYENILLFFTPQQHDPENLPQSAINSISSYIVNSNEKMFKPGRCRIGDADSNGELKRQLIHLREIIDKSNQEYPIGYQHLLDSLLNSNDDINNLCINFKPESSEPLEQKIEQINMAIENIRKQYGSWDFLGNTFISMLYSIVILHKHKSFNTDEISVDAVKCADMITKSTEYDDFSLSSFPASIPLSIACKIHMSSMRNILRSSTLIIHEYSEQLRNYLQNDCDALQMLTAKFPLVEKRFSTLVKDAQQALGKYAEMRMTQPQRFVSLDSISKHFHM</sequence>
<dbReference type="InParanoid" id="D2VFZ5"/>
<dbReference type="CDD" id="cd00067">
    <property type="entry name" value="GAL4"/>
    <property type="match status" value="1"/>
</dbReference>